<dbReference type="Pfam" id="PF00497">
    <property type="entry name" value="SBP_bac_3"/>
    <property type="match status" value="1"/>
</dbReference>
<dbReference type="SMART" id="SM00062">
    <property type="entry name" value="PBPb"/>
    <property type="match status" value="1"/>
</dbReference>
<evidence type="ECO:0000256" key="3">
    <source>
        <dbReference type="ARBA" id="ARBA00022729"/>
    </source>
</evidence>
<organism evidence="8 9">
    <name type="scientific">Flavimobilis marinus</name>
    <dbReference type="NCBI Taxonomy" id="285351"/>
    <lineage>
        <taxon>Bacteria</taxon>
        <taxon>Bacillati</taxon>
        <taxon>Actinomycetota</taxon>
        <taxon>Actinomycetes</taxon>
        <taxon>Micrococcales</taxon>
        <taxon>Jonesiaceae</taxon>
        <taxon>Flavimobilis</taxon>
    </lineage>
</organism>
<dbReference type="InterPro" id="IPR001638">
    <property type="entry name" value="Solute-binding_3/MltF_N"/>
</dbReference>
<feature type="chain" id="PRO_5039684330" evidence="5">
    <location>
        <begin position="29"/>
        <end position="279"/>
    </location>
</feature>
<dbReference type="PANTHER" id="PTHR35936">
    <property type="entry name" value="MEMBRANE-BOUND LYTIC MUREIN TRANSGLYCOSYLASE F"/>
    <property type="match status" value="1"/>
</dbReference>
<gene>
    <name evidence="8" type="ORF">SAMN04488035_1385</name>
</gene>
<dbReference type="PANTHER" id="PTHR35936:SF34">
    <property type="entry name" value="ABC TRANSPORTER EXTRACELLULAR-BINDING PROTEIN YCKB-RELATED"/>
    <property type="match status" value="1"/>
</dbReference>
<dbReference type="EMBL" id="FONZ01000002">
    <property type="protein sequence ID" value="SFF05936.1"/>
    <property type="molecule type" value="Genomic_DNA"/>
</dbReference>
<dbReference type="SUPFAM" id="SSF53850">
    <property type="entry name" value="Periplasmic binding protein-like II"/>
    <property type="match status" value="1"/>
</dbReference>
<dbReference type="InterPro" id="IPR018313">
    <property type="entry name" value="SBP_3_CS"/>
</dbReference>
<dbReference type="SMART" id="SM00079">
    <property type="entry name" value="PBPe"/>
    <property type="match status" value="1"/>
</dbReference>
<keyword evidence="9" id="KW-1185">Reference proteome</keyword>
<evidence type="ECO:0000313" key="9">
    <source>
        <dbReference type="Proteomes" id="UP000198520"/>
    </source>
</evidence>
<protein>
    <submittedName>
        <fullName evidence="8">Amino acid ABC transporter substrate-binding protein, PAAT family</fullName>
    </submittedName>
</protein>
<evidence type="ECO:0000256" key="4">
    <source>
        <dbReference type="RuleBase" id="RU003744"/>
    </source>
</evidence>
<evidence type="ECO:0000256" key="2">
    <source>
        <dbReference type="ARBA" id="ARBA00010333"/>
    </source>
</evidence>
<dbReference type="GO" id="GO:0015276">
    <property type="term" value="F:ligand-gated monoatomic ion channel activity"/>
    <property type="evidence" value="ECO:0007669"/>
    <property type="project" value="InterPro"/>
</dbReference>
<dbReference type="PROSITE" id="PS01039">
    <property type="entry name" value="SBP_BACTERIAL_3"/>
    <property type="match status" value="1"/>
</dbReference>
<dbReference type="CDD" id="cd13711">
    <property type="entry name" value="PBP2_Ngo0372_TcyA"/>
    <property type="match status" value="1"/>
</dbReference>
<accession>A0A1I2FN95</accession>
<reference evidence="9" key="1">
    <citation type="submission" date="2016-10" db="EMBL/GenBank/DDBJ databases">
        <authorList>
            <person name="Varghese N."/>
            <person name="Submissions S."/>
        </authorList>
    </citation>
    <scope>NUCLEOTIDE SEQUENCE [LARGE SCALE GENOMIC DNA]</scope>
    <source>
        <strain evidence="9">DSM 19083</strain>
    </source>
</reference>
<feature type="domain" description="Ionotropic glutamate receptor C-terminal" evidence="7">
    <location>
        <begin position="55"/>
        <end position="275"/>
    </location>
</feature>
<name>A0A1I2FN95_9MICO</name>
<evidence type="ECO:0000313" key="8">
    <source>
        <dbReference type="EMBL" id="SFF05936.1"/>
    </source>
</evidence>
<sequence>MAIARSFLARTSAVAVLALGLAACSSDADAPATSSTTPAAGGADTSLTDVEERGSIIVGTEGTYRPFSFHEDGAGDLTGYDVEVITAVAEEMGLEVQFEETQWDAIFAGLEAGRFDVIANQVSITPDREGSYTFSEPYTISTGVVVVPEDNTDITSFADLSGKRTAQSLTSNWKTLAEESGAQIEGVEGWAQAATLVQQGRVDATINDKLTFLDYQQQQGGDTGLKIAAETEDTSRSAFAFAQGDEALAAAVDEALATLAQDGTLTEISEKYFGADVSK</sequence>
<feature type="signal peptide" evidence="5">
    <location>
        <begin position="1"/>
        <end position="28"/>
    </location>
</feature>
<dbReference type="STRING" id="285351.SAMN04488035_1385"/>
<dbReference type="RefSeq" id="WP_093376483.1">
    <property type="nucleotide sequence ID" value="NZ_BNAN01000002.1"/>
</dbReference>
<proteinExistence type="inferred from homology"/>
<dbReference type="AlphaFoldDB" id="A0A1I2FN95"/>
<dbReference type="GO" id="GO:0016020">
    <property type="term" value="C:membrane"/>
    <property type="evidence" value="ECO:0007669"/>
    <property type="project" value="InterPro"/>
</dbReference>
<dbReference type="Gene3D" id="3.40.190.10">
    <property type="entry name" value="Periplasmic binding protein-like II"/>
    <property type="match status" value="2"/>
</dbReference>
<feature type="domain" description="Solute-binding protein family 3/N-terminal" evidence="6">
    <location>
        <begin position="55"/>
        <end position="276"/>
    </location>
</feature>
<evidence type="ECO:0000256" key="1">
    <source>
        <dbReference type="ARBA" id="ARBA00004196"/>
    </source>
</evidence>
<dbReference type="InterPro" id="IPR001320">
    <property type="entry name" value="Iontro_rcpt_C"/>
</dbReference>
<evidence type="ECO:0000259" key="6">
    <source>
        <dbReference type="SMART" id="SM00062"/>
    </source>
</evidence>
<dbReference type="GO" id="GO:0030313">
    <property type="term" value="C:cell envelope"/>
    <property type="evidence" value="ECO:0007669"/>
    <property type="project" value="UniProtKB-SubCell"/>
</dbReference>
<evidence type="ECO:0000256" key="5">
    <source>
        <dbReference type="SAM" id="SignalP"/>
    </source>
</evidence>
<dbReference type="PROSITE" id="PS51257">
    <property type="entry name" value="PROKAR_LIPOPROTEIN"/>
    <property type="match status" value="1"/>
</dbReference>
<comment type="subcellular location">
    <subcellularLocation>
        <location evidence="1">Cell envelope</location>
    </subcellularLocation>
</comment>
<evidence type="ECO:0000259" key="7">
    <source>
        <dbReference type="SMART" id="SM00079"/>
    </source>
</evidence>
<dbReference type="Proteomes" id="UP000198520">
    <property type="component" value="Unassembled WGS sequence"/>
</dbReference>
<dbReference type="OrthoDB" id="9814902at2"/>
<comment type="similarity">
    <text evidence="2 4">Belongs to the bacterial solute-binding protein 3 family.</text>
</comment>
<keyword evidence="3 5" id="KW-0732">Signal</keyword>